<comment type="subcellular location">
    <subcellularLocation>
        <location evidence="1">Cell projection</location>
        <location evidence="1">Cilium</location>
    </subcellularLocation>
</comment>
<keyword evidence="5" id="KW-0966">Cell projection</keyword>
<keyword evidence="4" id="KW-0969">Cilium</keyword>
<dbReference type="InterPro" id="IPR016024">
    <property type="entry name" value="ARM-type_fold"/>
</dbReference>
<dbReference type="GO" id="GO:0042073">
    <property type="term" value="P:intraciliary transport"/>
    <property type="evidence" value="ECO:0007669"/>
    <property type="project" value="TreeGrafter"/>
</dbReference>
<evidence type="ECO:0000256" key="4">
    <source>
        <dbReference type="ARBA" id="ARBA00023069"/>
    </source>
</evidence>
<dbReference type="STRING" id="105785.A0A2J7R9T3"/>
<dbReference type="InterPro" id="IPR056168">
    <property type="entry name" value="TPR_IF140/IFT172/WDR19"/>
</dbReference>
<dbReference type="Pfam" id="PF24762">
    <property type="entry name" value="TPR_IF140-IFT172"/>
    <property type="match status" value="1"/>
</dbReference>
<reference evidence="7 8" key="1">
    <citation type="submission" date="2017-12" db="EMBL/GenBank/DDBJ databases">
        <title>Hemimetabolous genomes reveal molecular basis of termite eusociality.</title>
        <authorList>
            <person name="Harrison M.C."/>
            <person name="Jongepier E."/>
            <person name="Robertson H.M."/>
            <person name="Arning N."/>
            <person name="Bitard-Feildel T."/>
            <person name="Chao H."/>
            <person name="Childers C.P."/>
            <person name="Dinh H."/>
            <person name="Doddapaneni H."/>
            <person name="Dugan S."/>
            <person name="Gowin J."/>
            <person name="Greiner C."/>
            <person name="Han Y."/>
            <person name="Hu H."/>
            <person name="Hughes D.S.T."/>
            <person name="Huylmans A.-K."/>
            <person name="Kemena C."/>
            <person name="Kremer L.P.M."/>
            <person name="Lee S.L."/>
            <person name="Lopez-Ezquerra A."/>
            <person name="Mallet L."/>
            <person name="Monroy-Kuhn J.M."/>
            <person name="Moser A."/>
            <person name="Murali S.C."/>
            <person name="Muzny D.M."/>
            <person name="Otani S."/>
            <person name="Piulachs M.-D."/>
            <person name="Poelchau M."/>
            <person name="Qu J."/>
            <person name="Schaub F."/>
            <person name="Wada-Katsumata A."/>
            <person name="Worley K.C."/>
            <person name="Xie Q."/>
            <person name="Ylla G."/>
            <person name="Poulsen M."/>
            <person name="Gibbs R.A."/>
            <person name="Schal C."/>
            <person name="Richards S."/>
            <person name="Belles X."/>
            <person name="Korb J."/>
            <person name="Bornberg-Bauer E."/>
        </authorList>
    </citation>
    <scope>NUCLEOTIDE SEQUENCE [LARGE SCALE GENOMIC DNA]</scope>
    <source>
        <tissue evidence="7">Whole body</tissue>
    </source>
</reference>
<feature type="domain" description="IF140/IFT172/WDR19 TPR" evidence="6">
    <location>
        <begin position="287"/>
        <end position="516"/>
    </location>
</feature>
<gene>
    <name evidence="7" type="primary">Ift172</name>
    <name evidence="7" type="ORF">B7P43_G11976</name>
</gene>
<keyword evidence="3" id="KW-0677">Repeat</keyword>
<dbReference type="GO" id="GO:0036064">
    <property type="term" value="C:ciliary basal body"/>
    <property type="evidence" value="ECO:0007669"/>
    <property type="project" value="TreeGrafter"/>
</dbReference>
<proteinExistence type="predicted"/>
<evidence type="ECO:0000256" key="3">
    <source>
        <dbReference type="ARBA" id="ARBA00022737"/>
    </source>
</evidence>
<comment type="caution">
    <text evidence="7">The sequence shown here is derived from an EMBL/GenBank/DDBJ whole genome shotgun (WGS) entry which is preliminary data.</text>
</comment>
<keyword evidence="8" id="KW-1185">Reference proteome</keyword>
<dbReference type="PANTHER" id="PTHR15722:SF2">
    <property type="entry name" value="INTRAFLAGELLAR TRANSPORT PROTEIN 172 HOMOLOG"/>
    <property type="match status" value="1"/>
</dbReference>
<keyword evidence="7" id="KW-0282">Flagellum</keyword>
<name>A0A2J7R9T3_9NEOP</name>
<evidence type="ECO:0000259" key="6">
    <source>
        <dbReference type="Pfam" id="PF24762"/>
    </source>
</evidence>
<evidence type="ECO:0000256" key="1">
    <source>
        <dbReference type="ARBA" id="ARBA00004138"/>
    </source>
</evidence>
<dbReference type="PANTHER" id="PTHR15722">
    <property type="entry name" value="IFT140/172-RELATED"/>
    <property type="match status" value="1"/>
</dbReference>
<dbReference type="EMBL" id="NEVH01006580">
    <property type="protein sequence ID" value="PNF37599.1"/>
    <property type="molecule type" value="Genomic_DNA"/>
</dbReference>
<evidence type="ECO:0000313" key="8">
    <source>
        <dbReference type="Proteomes" id="UP000235965"/>
    </source>
</evidence>
<dbReference type="InParanoid" id="A0A2J7R9T3"/>
<dbReference type="Proteomes" id="UP000235965">
    <property type="component" value="Unassembled WGS sequence"/>
</dbReference>
<dbReference type="FunFam" id="1.25.40.470:FF:000012">
    <property type="entry name" value="intraflagellar transport protein 172 homolog"/>
    <property type="match status" value="1"/>
</dbReference>
<dbReference type="FunCoup" id="A0A2J7R9T3">
    <property type="interactions" value="76"/>
</dbReference>
<keyword evidence="2" id="KW-0853">WD repeat</keyword>
<dbReference type="GO" id="GO:0030992">
    <property type="term" value="C:intraciliary transport particle B"/>
    <property type="evidence" value="ECO:0007669"/>
    <property type="project" value="TreeGrafter"/>
</dbReference>
<sequence length="1077" mass="122565">MACPEVWARLAILNKRLKEAETIYLEQNQLDEALSMYQRFHKWDEALELAELKSHPKYEELREKHMKWLLETRQEERAGELKEKDGDYNAALSLYLKASLPTRASRLIQNNPEMLHNDELVAKVASALLRSELFEQAGELYEKVNQTEKAFDCYRKAKAFARAIELARFVSPSEVVHLEEQWGDHLIANKQLDSSISHYIESGKTLKALEAAMGARQWKKSVQIIQVFDDPQTVSKYYAQLGQHFASNQEYSTAENLYIKAGMYKEAIDMYNQAGEWDKAYKLASQYLGSSEVSAMYVSHAKNLEEQGKLREAEKLYLLVSEPDMAISMYKKHHQYEQMIRLVGQHHPELVQTTHVHLAQEMEADNNWKGAEQHYLSAGDWKGAVSMYRASNMWEDAYRVAKNSGGQQASQQVAFLWAKSLGGDSAVKLLTKFNLLEISIDYACEIYQFEFAFDLARTAMKSKVPDIHYKCAMALEDDGKFDEAEKEFVKAGKPREAVLMYIHNQDWKNAQRVAEEHDPDSVTEVLLGQAKDVFNSKNYSDFESLMLRAQRPDLIIKQYQDAGMWVDALRVCREYLPSRLPALQAEYDREIGSKGSKDADSLLAQAREWEQSGEYKTAVDCLLKVNTSATKDRSVVIKAWTKAVELTTKYFEGQQAVEVAKVLGPRLLSIQQNNLAAQLYLGVDMIKEAIDTFIHSEEWNKAKRVAKELEPSYEDYVDDRYKDWLRRQGRAEQLADVDIIGALDLLAEQGQWVKCLETAKQNGPQVLHKYVALQATQLIRDGRVLEALALYTKYDTPAYPQNYNIYKRIAVDLFNMSGLNRPEAYSSWSQLRNMLLSLTEAMKTSSDAGSAIHDEFDTLLVISHYHATRTACREVKTLDHLVAKLSTSLLRHTDIIPADKAFYEAGVDCRAVGQESEAFVFLNHYLDLCEAIEEGNVDLLDYSDFTNTDFPMEIPLPASLHLSPQEHEEVKEWVLAISMDQKVDQVLPLDERGLTPSALTSPNRSGPPAIACVVSGFPVQSHRGRNPVEFKRPGKQANRDDWNKLMMAAKMAPESHIPDVLTFIGEWCGGAPSFSFQ</sequence>
<dbReference type="OrthoDB" id="2186662at2759"/>
<protein>
    <submittedName>
        <fullName evidence="7">Intraflagellar transport protein 172-like protein</fullName>
    </submittedName>
</protein>
<dbReference type="Gene3D" id="1.25.40.470">
    <property type="match status" value="3"/>
</dbReference>
<organism evidence="7 8">
    <name type="scientific">Cryptotermes secundus</name>
    <dbReference type="NCBI Taxonomy" id="105785"/>
    <lineage>
        <taxon>Eukaryota</taxon>
        <taxon>Metazoa</taxon>
        <taxon>Ecdysozoa</taxon>
        <taxon>Arthropoda</taxon>
        <taxon>Hexapoda</taxon>
        <taxon>Insecta</taxon>
        <taxon>Pterygota</taxon>
        <taxon>Neoptera</taxon>
        <taxon>Polyneoptera</taxon>
        <taxon>Dictyoptera</taxon>
        <taxon>Blattodea</taxon>
        <taxon>Blattoidea</taxon>
        <taxon>Termitoidae</taxon>
        <taxon>Kalotermitidae</taxon>
        <taxon>Cryptotermitinae</taxon>
        <taxon>Cryptotermes</taxon>
    </lineage>
</organism>
<dbReference type="SUPFAM" id="SSF48371">
    <property type="entry name" value="ARM repeat"/>
    <property type="match status" value="1"/>
</dbReference>
<evidence type="ECO:0000256" key="2">
    <source>
        <dbReference type="ARBA" id="ARBA00022574"/>
    </source>
</evidence>
<evidence type="ECO:0000256" key="5">
    <source>
        <dbReference type="ARBA" id="ARBA00023273"/>
    </source>
</evidence>
<dbReference type="GO" id="GO:0005930">
    <property type="term" value="C:axoneme"/>
    <property type="evidence" value="ECO:0007669"/>
    <property type="project" value="TreeGrafter"/>
</dbReference>
<evidence type="ECO:0000313" key="7">
    <source>
        <dbReference type="EMBL" id="PNF37599.1"/>
    </source>
</evidence>
<accession>A0A2J7R9T3</accession>
<dbReference type="AlphaFoldDB" id="A0A2J7R9T3"/>
<dbReference type="FunFam" id="1.25.40.470:FF:000013">
    <property type="entry name" value="intraflagellar transport protein 172 homolog"/>
    <property type="match status" value="1"/>
</dbReference>